<dbReference type="CDD" id="cd03045">
    <property type="entry name" value="GST_N_Delta_Epsilon"/>
    <property type="match status" value="1"/>
</dbReference>
<evidence type="ECO:0000259" key="2">
    <source>
        <dbReference type="PROSITE" id="PS50404"/>
    </source>
</evidence>
<dbReference type="InterPro" id="IPR010987">
    <property type="entry name" value="Glutathione-S-Trfase_C-like"/>
</dbReference>
<dbReference type="FunFam" id="1.20.1050.10:FF:000007">
    <property type="entry name" value="Glutathione S-transferase 1-1"/>
    <property type="match status" value="1"/>
</dbReference>
<dbReference type="SUPFAM" id="SSF52833">
    <property type="entry name" value="Thioredoxin-like"/>
    <property type="match status" value="1"/>
</dbReference>
<dbReference type="InterPro" id="IPR004046">
    <property type="entry name" value="GST_C"/>
</dbReference>
<evidence type="ECO:0008006" key="6">
    <source>
        <dbReference type="Google" id="ProtNLM"/>
    </source>
</evidence>
<dbReference type="PANTHER" id="PTHR43969">
    <property type="entry name" value="GLUTATHIONE S TRANSFERASE D10, ISOFORM A-RELATED"/>
    <property type="match status" value="1"/>
</dbReference>
<dbReference type="InterPro" id="IPR036249">
    <property type="entry name" value="Thioredoxin-like_sf"/>
</dbReference>
<feature type="domain" description="GST C-terminal" evidence="3">
    <location>
        <begin position="88"/>
        <end position="217"/>
    </location>
</feature>
<dbReference type="GO" id="GO:0004364">
    <property type="term" value="F:glutathione transferase activity"/>
    <property type="evidence" value="ECO:0007669"/>
    <property type="project" value="TreeGrafter"/>
</dbReference>
<dbReference type="SFLD" id="SFLDG01153">
    <property type="entry name" value="Main.4:_Theta-like"/>
    <property type="match status" value="1"/>
</dbReference>
<dbReference type="FunFam" id="3.40.30.10:FF:000034">
    <property type="entry name" value="glutathione S-transferase 1"/>
    <property type="match status" value="1"/>
</dbReference>
<dbReference type="SFLD" id="SFLDG00358">
    <property type="entry name" value="Main_(cytGST)"/>
    <property type="match status" value="1"/>
</dbReference>
<dbReference type="PANTHER" id="PTHR43969:SF9">
    <property type="entry name" value="GLUTATHIONE S TRANSFERASE D10, ISOFORM A-RELATED"/>
    <property type="match status" value="1"/>
</dbReference>
<dbReference type="Gene3D" id="1.20.1050.10">
    <property type="match status" value="1"/>
</dbReference>
<dbReference type="GO" id="GO:0006749">
    <property type="term" value="P:glutathione metabolic process"/>
    <property type="evidence" value="ECO:0007669"/>
    <property type="project" value="TreeGrafter"/>
</dbReference>
<dbReference type="EMBL" id="OA882706">
    <property type="protein sequence ID" value="CAD7276633.1"/>
    <property type="molecule type" value="Genomic_DNA"/>
</dbReference>
<dbReference type="SFLD" id="SFLDS00019">
    <property type="entry name" value="Glutathione_Transferase_(cytos"/>
    <property type="match status" value="1"/>
</dbReference>
<dbReference type="SUPFAM" id="SSF47616">
    <property type="entry name" value="GST C-terminal domain-like"/>
    <property type="match status" value="1"/>
</dbReference>
<organism evidence="4">
    <name type="scientific">Notodromas monacha</name>
    <dbReference type="NCBI Taxonomy" id="399045"/>
    <lineage>
        <taxon>Eukaryota</taxon>
        <taxon>Metazoa</taxon>
        <taxon>Ecdysozoa</taxon>
        <taxon>Arthropoda</taxon>
        <taxon>Crustacea</taxon>
        <taxon>Oligostraca</taxon>
        <taxon>Ostracoda</taxon>
        <taxon>Podocopa</taxon>
        <taxon>Podocopida</taxon>
        <taxon>Cypridocopina</taxon>
        <taxon>Cypridoidea</taxon>
        <taxon>Cyprididae</taxon>
        <taxon>Notodromas</taxon>
    </lineage>
</organism>
<name>A0A7R9GDB4_9CRUS</name>
<dbReference type="InterPro" id="IPR040079">
    <property type="entry name" value="Glutathione_S-Trfase"/>
</dbReference>
<dbReference type="OrthoDB" id="2309723at2759"/>
<protein>
    <recommendedName>
        <fullName evidence="6">Glutathione transferase</fullName>
    </recommendedName>
</protein>
<evidence type="ECO:0000313" key="5">
    <source>
        <dbReference type="Proteomes" id="UP000678499"/>
    </source>
</evidence>
<dbReference type="Pfam" id="PF00043">
    <property type="entry name" value="GST_C"/>
    <property type="match status" value="1"/>
</dbReference>
<gene>
    <name evidence="4" type="ORF">NMOB1V02_LOCUS4386</name>
</gene>
<accession>A0A7R9GDB4</accession>
<dbReference type="AlphaFoldDB" id="A0A7R9GDB4"/>
<evidence type="ECO:0000313" key="4">
    <source>
        <dbReference type="EMBL" id="CAD7276633.1"/>
    </source>
</evidence>
<dbReference type="InterPro" id="IPR004045">
    <property type="entry name" value="Glutathione_S-Trfase_N"/>
</dbReference>
<reference evidence="4" key="1">
    <citation type="submission" date="2020-11" db="EMBL/GenBank/DDBJ databases">
        <authorList>
            <person name="Tran Van P."/>
        </authorList>
    </citation>
    <scope>NUCLEOTIDE SEQUENCE</scope>
</reference>
<dbReference type="PROSITE" id="PS50404">
    <property type="entry name" value="GST_NTER"/>
    <property type="match status" value="1"/>
</dbReference>
<evidence type="ECO:0000259" key="3">
    <source>
        <dbReference type="PROSITE" id="PS50405"/>
    </source>
</evidence>
<evidence type="ECO:0000256" key="1">
    <source>
        <dbReference type="ARBA" id="ARBA00011738"/>
    </source>
</evidence>
<dbReference type="InterPro" id="IPR036282">
    <property type="entry name" value="Glutathione-S-Trfase_C_sf"/>
</dbReference>
<keyword evidence="5" id="KW-1185">Reference proteome</keyword>
<dbReference type="Gene3D" id="3.40.30.10">
    <property type="entry name" value="Glutaredoxin"/>
    <property type="match status" value="1"/>
</dbReference>
<dbReference type="Proteomes" id="UP000678499">
    <property type="component" value="Unassembled WGS sequence"/>
</dbReference>
<comment type="subunit">
    <text evidence="1">Homodimer.</text>
</comment>
<dbReference type="CDD" id="cd03177">
    <property type="entry name" value="GST_C_Delta_Epsilon"/>
    <property type="match status" value="1"/>
</dbReference>
<dbReference type="EMBL" id="CAJPEX010000669">
    <property type="protein sequence ID" value="CAG0916785.1"/>
    <property type="molecule type" value="Genomic_DNA"/>
</dbReference>
<sequence>MGVDFYYMPLSPPCRSALLAAKAFGIKLDCKLLNLMAGEHMKPDFLAINPQHHIPTINDNGFILWESRAIIQYFANSSPNGEHLYPKEPGKRALVDQRMYFDLGTLYERFYQFAIPFMFGREPALNPEKKAKVEEALSLLDGFIEKSGGWVAGDKMTIADFACVASVATIEVCSRTSFLFRGKRNNPNFNQHYNTLWGTTPVVLTVHLKILESIRQFL</sequence>
<dbReference type="PROSITE" id="PS50405">
    <property type="entry name" value="GST_CTER"/>
    <property type="match status" value="1"/>
</dbReference>
<proteinExistence type="predicted"/>
<dbReference type="Pfam" id="PF13417">
    <property type="entry name" value="GST_N_3"/>
    <property type="match status" value="1"/>
</dbReference>
<feature type="domain" description="GST N-terminal" evidence="2">
    <location>
        <begin position="1"/>
        <end position="82"/>
    </location>
</feature>